<dbReference type="EMBL" id="FOKO01000005">
    <property type="protein sequence ID" value="SFD05527.1"/>
    <property type="molecule type" value="Genomic_DNA"/>
</dbReference>
<protein>
    <recommendedName>
        <fullName evidence="4">Inner membrane protein</fullName>
    </recommendedName>
</protein>
<proteinExistence type="predicted"/>
<feature type="transmembrane region" description="Helical" evidence="1">
    <location>
        <begin position="277"/>
        <end position="296"/>
    </location>
</feature>
<feature type="transmembrane region" description="Helical" evidence="1">
    <location>
        <begin position="114"/>
        <end position="135"/>
    </location>
</feature>
<reference evidence="2 3" key="1">
    <citation type="submission" date="2016-10" db="EMBL/GenBank/DDBJ databases">
        <authorList>
            <person name="Varghese N."/>
            <person name="Submissions S."/>
        </authorList>
    </citation>
    <scope>NUCLEOTIDE SEQUENCE [LARGE SCALE GENOMIC DNA]</scope>
    <source>
        <strain evidence="2 3">CGMCC 1.7012</strain>
    </source>
</reference>
<feature type="transmembrane region" description="Helical" evidence="1">
    <location>
        <begin position="302"/>
        <end position="321"/>
    </location>
</feature>
<accession>A0AA94H6N3</accession>
<organism evidence="2 3">
    <name type="scientific">Kosakonia oryzae</name>
    <dbReference type="NCBI Taxonomy" id="497725"/>
    <lineage>
        <taxon>Bacteria</taxon>
        <taxon>Pseudomonadati</taxon>
        <taxon>Pseudomonadota</taxon>
        <taxon>Gammaproteobacteria</taxon>
        <taxon>Enterobacterales</taxon>
        <taxon>Enterobacteriaceae</taxon>
        <taxon>Kosakonia</taxon>
    </lineage>
</organism>
<dbReference type="AlphaFoldDB" id="A0AA94H6N3"/>
<feature type="transmembrane region" description="Helical" evidence="1">
    <location>
        <begin position="35"/>
        <end position="51"/>
    </location>
</feature>
<evidence type="ECO:0000313" key="2">
    <source>
        <dbReference type="EMBL" id="SFD05527.1"/>
    </source>
</evidence>
<keyword evidence="1" id="KW-0812">Transmembrane</keyword>
<name>A0AA94H6N3_9ENTR</name>
<feature type="transmembrane region" description="Helical" evidence="1">
    <location>
        <begin position="57"/>
        <end position="77"/>
    </location>
</feature>
<evidence type="ECO:0000313" key="3">
    <source>
        <dbReference type="Proteomes" id="UP000182314"/>
    </source>
</evidence>
<feature type="transmembrane region" description="Helical" evidence="1">
    <location>
        <begin position="141"/>
        <end position="159"/>
    </location>
</feature>
<evidence type="ECO:0000256" key="1">
    <source>
        <dbReference type="SAM" id="Phobius"/>
    </source>
</evidence>
<keyword evidence="1" id="KW-1133">Transmembrane helix</keyword>
<keyword evidence="1" id="KW-0472">Membrane</keyword>
<sequence length="351" mass="40844">MPGRLSIAEKQLQCSGVMMIPDYLTFIRFQDKRNILFFYIVTLVLLGFYWRNADFTLSLHDAGFIGGICALVFYNVIFDLKAYWAYKCVIKNIDFSYFKGRVCGPKEKLFSSPVIAGSLSFFIFVLFSAALIMLIAPAGAAIALVVSIPPVIYALFFVARHSYLKQMPTSVVEKVHYKNLSQYLLLSVVASAVLSLLTIIPLRDKAQFDLYGSYFTLKSIITMCILCAVVLSVNLLFLCFTKRYVFLGRLFLNEINLFFSPALPLRALHAKPLWQRLILLSLVEFFWVTFLSLMMMLSDIKIWFEVWFLLCYAPCLIYYYYHAYWRWHNDFMMSCDMYLRWDEIKKKSGLW</sequence>
<comment type="caution">
    <text evidence="2">The sequence shown here is derived from an EMBL/GenBank/DDBJ whole genome shotgun (WGS) entry which is preliminary data.</text>
</comment>
<feature type="transmembrane region" description="Helical" evidence="1">
    <location>
        <begin position="180"/>
        <end position="200"/>
    </location>
</feature>
<dbReference type="Proteomes" id="UP000182314">
    <property type="component" value="Unassembled WGS sequence"/>
</dbReference>
<feature type="transmembrane region" description="Helical" evidence="1">
    <location>
        <begin position="220"/>
        <end position="240"/>
    </location>
</feature>
<evidence type="ECO:0008006" key="4">
    <source>
        <dbReference type="Google" id="ProtNLM"/>
    </source>
</evidence>
<gene>
    <name evidence="2" type="ORF">SAMN05216286_4124</name>
</gene>